<accession>A0A914VUF0</accession>
<reference evidence="2" key="1">
    <citation type="submission" date="2022-11" db="UniProtKB">
        <authorList>
            <consortium name="WormBaseParasite"/>
        </authorList>
    </citation>
    <scope>IDENTIFICATION</scope>
</reference>
<sequence length="77" mass="8603">PSELKSTSADAKTPFSEMLRDERMSQTTVIAERRKTERDHRGNVQLLAAPAHTLPSVDVLAPAFIRSCLIRKDDAVR</sequence>
<evidence type="ECO:0000313" key="2">
    <source>
        <dbReference type="WBParaSite" id="PSAMB.scaffold2520size22771.g18149.t1"/>
    </source>
</evidence>
<dbReference type="Proteomes" id="UP000887566">
    <property type="component" value="Unplaced"/>
</dbReference>
<name>A0A914VUF0_9BILA</name>
<organism evidence="1 2">
    <name type="scientific">Plectus sambesii</name>
    <dbReference type="NCBI Taxonomy" id="2011161"/>
    <lineage>
        <taxon>Eukaryota</taxon>
        <taxon>Metazoa</taxon>
        <taxon>Ecdysozoa</taxon>
        <taxon>Nematoda</taxon>
        <taxon>Chromadorea</taxon>
        <taxon>Plectida</taxon>
        <taxon>Plectina</taxon>
        <taxon>Plectoidea</taxon>
        <taxon>Plectidae</taxon>
        <taxon>Plectus</taxon>
    </lineage>
</organism>
<proteinExistence type="predicted"/>
<evidence type="ECO:0000313" key="1">
    <source>
        <dbReference type="Proteomes" id="UP000887566"/>
    </source>
</evidence>
<dbReference type="AlphaFoldDB" id="A0A914VUF0"/>
<protein>
    <submittedName>
        <fullName evidence="2">Uncharacterized protein</fullName>
    </submittedName>
</protein>
<keyword evidence="1" id="KW-1185">Reference proteome</keyword>
<dbReference type="WBParaSite" id="PSAMB.scaffold2520size22771.g18149.t1">
    <property type="protein sequence ID" value="PSAMB.scaffold2520size22771.g18149.t1"/>
    <property type="gene ID" value="PSAMB.scaffold2520size22771.g18149"/>
</dbReference>